<dbReference type="InterPro" id="IPR025256">
    <property type="entry name" value="TM7S3/TM198-like_dom"/>
</dbReference>
<dbReference type="InterPro" id="IPR043508">
    <property type="entry name" value="Bromo_Brdt_I"/>
</dbReference>
<feature type="domain" description="Bromo" evidence="10">
    <location>
        <begin position="589"/>
        <end position="661"/>
    </location>
</feature>
<evidence type="ECO:0000256" key="7">
    <source>
        <dbReference type="PROSITE-ProRule" id="PRU00035"/>
    </source>
</evidence>
<feature type="region of interest" description="Disordered" evidence="8">
    <location>
        <begin position="688"/>
        <end position="720"/>
    </location>
</feature>
<feature type="region of interest" description="Disordered" evidence="8">
    <location>
        <begin position="746"/>
        <end position="831"/>
    </location>
</feature>
<sequence>MCTEHLSDELSGTVLEYKDQIFLCISVGVGVIAGLLALCSFYVGLFLLGASMGWFVGMALLTLLYKHSVYLSEHSWLPYIVLSAFAIVGRILILCIQKVCLLHFVTFKHKCQNYIYVLFYGLETPPRAASQRSPEQHLWSIIIYDKSLGELFTIYCISQLLAADAQIPFLIYLQAVIIISTSFMGAFMFVNGVDYFVENCKALYYTVNILHAYAQGGHVPSSATPMYNFPAATGYLYGPSAALQSGLSYERSSVDSLNGLQSETSPEGLGKRVRRLSHKYDDFEQQTVRGMAQTPTTGQEPKTSRTTNQLQYLSKTIMKAMWRHPYAWPFHEPVDAVKLNLPDYYTIIERPMDMSKIKKKLENHEYTCSQECIDDFRLIFNNCMTYNKPGEDVVLMCQAMEKVFNQKLATMPPEEYEVMLGPKKKAEPSGPAAKRAKRGAVSAVKIEQPPVAPDSTPMTSLPYPTTPVSVVATTGLPTSVDATTALPTPAISAAPALPSTAQPAKVKKGVKRKADTTTPTTPISTMGEALPPVKAKAAKIPARRESTRTVKKPNRDLPEEPQMARGKKKPLSEQLKYCSNIIKELFSKKHVAYAWPFYKPVDASSLGLHDYHDIIKQPMDMGTIRGKMEAREYSSSSEFAADVRLMFSNCYRYNPPDHDVVKMARQLQDVFEMKFAKMPEEAELPPAAIIPEPEPEPESPATLPSSSPASDDNEADRAEQLSQLQQQLISVHEQLSKLTGESVLVTNKTKKKPEKKTVSKKEIKQAAQPQPKSQPKQKASKSQAAHAQPKAEKPAKKQSASKRSANSKIAAKKKTLEVDSDDEVDTARPMTYDEKRQLSLDINKLPGDKLGRVVNIIQSREPGLRDSNPDEIEIDFETLKPSTLRELEKYVQQCLRKKVKPQTKKAKNAEEREMEQAKKKEELERRLQDVSGKLGGTGQKKQTKKESQRSDHCVVDVVGSEPRPRRLSESSSSSGSGTSSSSDSSSSSGSSSSASSSDSESESGGKTHKTSHSTSKTKSAGHTSKATPTPSKPAASPVAQPAVPSPKPPPVVKQEKHAVPSVVSTTIQSATPVANNPPVVSAAPPKPAKPVTSSIPAVAPKPMPKPAAASTVHKPTPSSTTVTPKQPAAAPFARSATSTSKPPATVAPVTTTTNILQKDKTPAAGAEKSATAKSGVSGLTFNIGELPGSLATIGQKSENQSTKKDSAAKPIRQVPSWSSLTSSSGSSVSRPVSSASFEKFRQQARDKEEREKVMKAEEEQRRQQKERMELEKLRQAEERKREKEEDDALEQARQVQEQEHAKQVQKMKIERMREAERRRREALAGTIDMNQQSDIMAEFEGTMS</sequence>
<keyword evidence="5 7" id="KW-0103">Bromodomain</keyword>
<feature type="region of interest" description="Disordered" evidence="8">
    <location>
        <begin position="502"/>
        <end position="570"/>
    </location>
</feature>
<dbReference type="InterPro" id="IPR018359">
    <property type="entry name" value="Bromodomain_CS"/>
</dbReference>
<dbReference type="Proteomes" id="UP001159405">
    <property type="component" value="Unassembled WGS sequence"/>
</dbReference>
<gene>
    <name evidence="12" type="ORF">PLOB_00047915</name>
</gene>
<feature type="compositionally biased region" description="Low complexity" evidence="8">
    <location>
        <begin position="1012"/>
        <end position="1042"/>
    </location>
</feature>
<dbReference type="PROSITE" id="PS51525">
    <property type="entry name" value="NET"/>
    <property type="match status" value="1"/>
</dbReference>
<feature type="compositionally biased region" description="Basic residues" evidence="8">
    <location>
        <begin position="896"/>
        <end position="906"/>
    </location>
</feature>
<feature type="compositionally biased region" description="Low complexity" evidence="8">
    <location>
        <begin position="529"/>
        <end position="540"/>
    </location>
</feature>
<dbReference type="InterPro" id="IPR027353">
    <property type="entry name" value="NET_dom"/>
</dbReference>
<evidence type="ECO:0000259" key="11">
    <source>
        <dbReference type="PROSITE" id="PS51525"/>
    </source>
</evidence>
<feature type="compositionally biased region" description="Low complexity" evidence="8">
    <location>
        <begin position="1216"/>
        <end position="1236"/>
    </location>
</feature>
<reference evidence="12 13" key="1">
    <citation type="submission" date="2022-05" db="EMBL/GenBank/DDBJ databases">
        <authorList>
            <consortium name="Genoscope - CEA"/>
            <person name="William W."/>
        </authorList>
    </citation>
    <scope>NUCLEOTIDE SEQUENCE [LARGE SCALE GENOMIC DNA]</scope>
</reference>
<dbReference type="Pfam" id="PF13886">
    <property type="entry name" value="TM7S3_TM198"/>
    <property type="match status" value="1"/>
</dbReference>
<comment type="caution">
    <text evidence="12">The sequence shown here is derived from an EMBL/GenBank/DDBJ whole genome shotgun (WGS) entry which is preliminary data.</text>
</comment>
<feature type="domain" description="Bromo" evidence="10">
    <location>
        <begin position="322"/>
        <end position="394"/>
    </location>
</feature>
<dbReference type="PANTHER" id="PTHR22880">
    <property type="entry name" value="FALZ-RELATED BROMODOMAIN-CONTAINING PROTEINS"/>
    <property type="match status" value="1"/>
</dbReference>
<feature type="compositionally biased region" description="Basic and acidic residues" evidence="8">
    <location>
        <begin position="944"/>
        <end position="954"/>
    </location>
</feature>
<feature type="compositionally biased region" description="Basic and acidic residues" evidence="8">
    <location>
        <begin position="1238"/>
        <end position="1283"/>
    </location>
</feature>
<keyword evidence="3" id="KW-0677">Repeat</keyword>
<feature type="compositionally biased region" description="Low complexity" evidence="8">
    <location>
        <begin position="1106"/>
        <end position="1125"/>
    </location>
</feature>
<dbReference type="PROSITE" id="PS50014">
    <property type="entry name" value="BROMODOMAIN_2"/>
    <property type="match status" value="2"/>
</dbReference>
<feature type="compositionally biased region" description="Basic and acidic residues" evidence="8">
    <location>
        <begin position="542"/>
        <end position="558"/>
    </location>
</feature>
<evidence type="ECO:0000256" key="6">
    <source>
        <dbReference type="ARBA" id="ARBA00023136"/>
    </source>
</evidence>
<dbReference type="Gene3D" id="1.20.1270.220">
    <property type="match status" value="1"/>
</dbReference>
<feature type="compositionally biased region" description="Low complexity" evidence="8">
    <location>
        <begin position="699"/>
        <end position="710"/>
    </location>
</feature>
<accession>A0ABN8N2V3</accession>
<evidence type="ECO:0000259" key="10">
    <source>
        <dbReference type="PROSITE" id="PS50014"/>
    </source>
</evidence>
<feature type="transmembrane region" description="Helical" evidence="9">
    <location>
        <begin position="20"/>
        <end position="38"/>
    </location>
</feature>
<keyword evidence="4 9" id="KW-1133">Transmembrane helix</keyword>
<dbReference type="Pfam" id="PF17105">
    <property type="entry name" value="BRD4_CDT"/>
    <property type="match status" value="1"/>
</dbReference>
<feature type="region of interest" description="Disordered" evidence="8">
    <location>
        <begin position="423"/>
        <end position="442"/>
    </location>
</feature>
<evidence type="ECO:0000256" key="3">
    <source>
        <dbReference type="ARBA" id="ARBA00022737"/>
    </source>
</evidence>
<feature type="compositionally biased region" description="Low complexity" evidence="8">
    <location>
        <begin position="1142"/>
        <end position="1153"/>
    </location>
</feature>
<evidence type="ECO:0000256" key="5">
    <source>
        <dbReference type="ARBA" id="ARBA00023117"/>
    </source>
</evidence>
<dbReference type="InterPro" id="IPR050935">
    <property type="entry name" value="Bromo_chromatin_reader"/>
</dbReference>
<feature type="transmembrane region" description="Helical" evidence="9">
    <location>
        <begin position="169"/>
        <end position="190"/>
    </location>
</feature>
<name>A0ABN8N2V3_9CNID</name>
<feature type="domain" description="NET" evidence="11">
    <location>
        <begin position="820"/>
        <end position="902"/>
    </location>
</feature>
<feature type="compositionally biased region" description="Low complexity" evidence="8">
    <location>
        <begin position="765"/>
        <end position="788"/>
    </location>
</feature>
<feature type="compositionally biased region" description="Basic and acidic residues" evidence="8">
    <location>
        <begin position="1296"/>
        <end position="1322"/>
    </location>
</feature>
<feature type="compositionally biased region" description="Low complexity" evidence="8">
    <location>
        <begin position="1069"/>
        <end position="1098"/>
    </location>
</feature>
<evidence type="ECO:0000256" key="9">
    <source>
        <dbReference type="SAM" id="Phobius"/>
    </source>
</evidence>
<dbReference type="InterPro" id="IPR043509">
    <property type="entry name" value="Bromo_Brdt_II"/>
</dbReference>
<dbReference type="PANTHER" id="PTHR22880:SF225">
    <property type="entry name" value="BROMODOMAIN-CONTAINING PROTEIN BET-1-RELATED"/>
    <property type="match status" value="1"/>
</dbReference>
<keyword evidence="6 9" id="KW-0472">Membrane</keyword>
<feature type="transmembrane region" description="Helical" evidence="9">
    <location>
        <begin position="45"/>
        <end position="64"/>
    </location>
</feature>
<evidence type="ECO:0008006" key="14">
    <source>
        <dbReference type="Google" id="ProtNLM"/>
    </source>
</evidence>
<feature type="compositionally biased region" description="Polar residues" evidence="8">
    <location>
        <begin position="1171"/>
        <end position="1180"/>
    </location>
</feature>
<dbReference type="InterPro" id="IPR038336">
    <property type="entry name" value="NET_sf"/>
</dbReference>
<keyword evidence="13" id="KW-1185">Reference proteome</keyword>
<dbReference type="EMBL" id="CALNXK010000009">
    <property type="protein sequence ID" value="CAH3041780.1"/>
    <property type="molecule type" value="Genomic_DNA"/>
</dbReference>
<evidence type="ECO:0000256" key="4">
    <source>
        <dbReference type="ARBA" id="ARBA00022989"/>
    </source>
</evidence>
<dbReference type="CDD" id="cd05497">
    <property type="entry name" value="Bromo_Brdt_I_like"/>
    <property type="match status" value="1"/>
</dbReference>
<dbReference type="InterPro" id="IPR001487">
    <property type="entry name" value="Bromodomain"/>
</dbReference>
<dbReference type="InterPro" id="IPR036427">
    <property type="entry name" value="Bromodomain-like_sf"/>
</dbReference>
<feature type="region of interest" description="Disordered" evidence="8">
    <location>
        <begin position="896"/>
        <end position="1335"/>
    </location>
</feature>
<proteinExistence type="predicted"/>
<feature type="compositionally biased region" description="Basic and acidic residues" evidence="8">
    <location>
        <begin position="755"/>
        <end position="764"/>
    </location>
</feature>
<keyword evidence="2 9" id="KW-0812">Transmembrane</keyword>
<evidence type="ECO:0000256" key="1">
    <source>
        <dbReference type="ARBA" id="ARBA00004141"/>
    </source>
</evidence>
<comment type="subcellular location">
    <subcellularLocation>
        <location evidence="1">Membrane</location>
        <topology evidence="1">Multi-pass membrane protein</topology>
    </subcellularLocation>
</comment>
<dbReference type="PRINTS" id="PR00503">
    <property type="entry name" value="BROMODOMAIN"/>
</dbReference>
<evidence type="ECO:0000313" key="12">
    <source>
        <dbReference type="EMBL" id="CAH3041780.1"/>
    </source>
</evidence>
<dbReference type="Pfam" id="PF00439">
    <property type="entry name" value="Bromodomain"/>
    <property type="match status" value="2"/>
</dbReference>
<dbReference type="SUPFAM" id="SSF47370">
    <property type="entry name" value="Bromodomain"/>
    <property type="match status" value="2"/>
</dbReference>
<dbReference type="InterPro" id="IPR031354">
    <property type="entry name" value="BRD4_CDT"/>
</dbReference>
<dbReference type="SMART" id="SM00297">
    <property type="entry name" value="BROMO"/>
    <property type="match status" value="2"/>
</dbReference>
<evidence type="ECO:0000256" key="2">
    <source>
        <dbReference type="ARBA" id="ARBA00022692"/>
    </source>
</evidence>
<dbReference type="CDD" id="cd05498">
    <property type="entry name" value="Bromo_Brdt_II_like"/>
    <property type="match status" value="1"/>
</dbReference>
<feature type="compositionally biased region" description="Low complexity" evidence="8">
    <location>
        <begin position="969"/>
        <end position="1004"/>
    </location>
</feature>
<organism evidence="12 13">
    <name type="scientific">Porites lobata</name>
    <dbReference type="NCBI Taxonomy" id="104759"/>
    <lineage>
        <taxon>Eukaryota</taxon>
        <taxon>Metazoa</taxon>
        <taxon>Cnidaria</taxon>
        <taxon>Anthozoa</taxon>
        <taxon>Hexacorallia</taxon>
        <taxon>Scleractinia</taxon>
        <taxon>Fungiina</taxon>
        <taxon>Poritidae</taxon>
        <taxon>Porites</taxon>
    </lineage>
</organism>
<evidence type="ECO:0000313" key="13">
    <source>
        <dbReference type="Proteomes" id="UP001159405"/>
    </source>
</evidence>
<evidence type="ECO:0000256" key="8">
    <source>
        <dbReference type="SAM" id="MobiDB-lite"/>
    </source>
</evidence>
<dbReference type="Pfam" id="PF17035">
    <property type="entry name" value="BET"/>
    <property type="match status" value="1"/>
</dbReference>
<dbReference type="PROSITE" id="PS00633">
    <property type="entry name" value="BROMODOMAIN_1"/>
    <property type="match status" value="2"/>
</dbReference>
<feature type="compositionally biased region" description="Basic and acidic residues" evidence="8">
    <location>
        <begin position="907"/>
        <end position="928"/>
    </location>
</feature>
<protein>
    <recommendedName>
        <fullName evidence="14">Bromodomain-containing protein 2</fullName>
    </recommendedName>
</protein>
<dbReference type="Gene3D" id="1.20.920.10">
    <property type="entry name" value="Bromodomain-like"/>
    <property type="match status" value="2"/>
</dbReference>
<feature type="transmembrane region" description="Helical" evidence="9">
    <location>
        <begin position="76"/>
        <end position="96"/>
    </location>
</feature>